<evidence type="ECO:0000313" key="1">
    <source>
        <dbReference type="EMBL" id="SNQ59552.1"/>
    </source>
</evidence>
<protein>
    <submittedName>
        <fullName evidence="1">Uncharacterized protein</fullName>
    </submittedName>
</protein>
<dbReference type="AlphaFoldDB" id="A0A284VJY7"/>
<organism evidence="1 2">
    <name type="scientific">Candidatus Methanoperedens nitratireducens</name>
    <dbReference type="NCBI Taxonomy" id="1392998"/>
    <lineage>
        <taxon>Archaea</taxon>
        <taxon>Methanobacteriati</taxon>
        <taxon>Methanobacteriota</taxon>
        <taxon>Stenosarchaea group</taxon>
        <taxon>Methanomicrobia</taxon>
        <taxon>Methanosarcinales</taxon>
        <taxon>ANME-2 cluster</taxon>
        <taxon>Candidatus Methanoperedentaceae</taxon>
        <taxon>Candidatus Methanoperedens</taxon>
    </lineage>
</organism>
<keyword evidence="2" id="KW-1185">Reference proteome</keyword>
<dbReference type="EMBL" id="FZMP01000027">
    <property type="protein sequence ID" value="SNQ59552.1"/>
    <property type="molecule type" value="Genomic_DNA"/>
</dbReference>
<proteinExistence type="predicted"/>
<sequence>MIAIPEILNQKISDLIKKPKTEFDNLVLNAIKSPLSYLILL</sequence>
<evidence type="ECO:0000313" key="2">
    <source>
        <dbReference type="Proteomes" id="UP000218615"/>
    </source>
</evidence>
<reference evidence="2" key="1">
    <citation type="submission" date="2017-06" db="EMBL/GenBank/DDBJ databases">
        <authorList>
            <person name="Cremers G."/>
        </authorList>
    </citation>
    <scope>NUCLEOTIDE SEQUENCE [LARGE SCALE GENOMIC DNA]</scope>
</reference>
<accession>A0A284VJY7</accession>
<name>A0A284VJY7_9EURY</name>
<dbReference type="Proteomes" id="UP000218615">
    <property type="component" value="Unassembled WGS sequence"/>
</dbReference>
<gene>
    <name evidence="1" type="ORF">MNV_1220002</name>
</gene>